<dbReference type="RefSeq" id="WP_094405242.1">
    <property type="nucleotide sequence ID" value="NZ_NMVN01000016.1"/>
</dbReference>
<dbReference type="InterPro" id="IPR036890">
    <property type="entry name" value="HATPase_C_sf"/>
</dbReference>
<feature type="transmembrane region" description="Helical" evidence="2">
    <location>
        <begin position="119"/>
        <end position="138"/>
    </location>
</feature>
<feature type="region of interest" description="Disordered" evidence="1">
    <location>
        <begin position="315"/>
        <end position="338"/>
    </location>
</feature>
<evidence type="ECO:0000313" key="4">
    <source>
        <dbReference type="Proteomes" id="UP000215896"/>
    </source>
</evidence>
<protein>
    <recommendedName>
        <fullName evidence="5">Signal transduction histidine kinase</fullName>
    </recommendedName>
</protein>
<dbReference type="EMBL" id="NMVO01000012">
    <property type="protein sequence ID" value="OYO14433.1"/>
    <property type="molecule type" value="Genomic_DNA"/>
</dbReference>
<keyword evidence="2" id="KW-0472">Membrane</keyword>
<keyword evidence="2" id="KW-0812">Transmembrane</keyword>
<evidence type="ECO:0008006" key="5">
    <source>
        <dbReference type="Google" id="ProtNLM"/>
    </source>
</evidence>
<evidence type="ECO:0000256" key="2">
    <source>
        <dbReference type="SAM" id="Phobius"/>
    </source>
</evidence>
<dbReference type="Proteomes" id="UP000215896">
    <property type="component" value="Unassembled WGS sequence"/>
</dbReference>
<feature type="transmembrane region" description="Helical" evidence="2">
    <location>
        <begin position="38"/>
        <end position="58"/>
    </location>
</feature>
<dbReference type="AlphaFoldDB" id="A0A255GJB9"/>
<evidence type="ECO:0000313" key="3">
    <source>
        <dbReference type="EMBL" id="OYO14433.1"/>
    </source>
</evidence>
<feature type="transmembrane region" description="Helical" evidence="2">
    <location>
        <begin position="517"/>
        <end position="540"/>
    </location>
</feature>
<feature type="transmembrane region" description="Helical" evidence="2">
    <location>
        <begin position="411"/>
        <end position="433"/>
    </location>
</feature>
<feature type="transmembrane region" description="Helical" evidence="2">
    <location>
        <begin position="92"/>
        <end position="112"/>
    </location>
</feature>
<organism evidence="3 4">
    <name type="scientific">Enemella evansiae</name>
    <dbReference type="NCBI Taxonomy" id="2016499"/>
    <lineage>
        <taxon>Bacteria</taxon>
        <taxon>Bacillati</taxon>
        <taxon>Actinomycetota</taxon>
        <taxon>Actinomycetes</taxon>
        <taxon>Propionibacteriales</taxon>
        <taxon>Propionibacteriaceae</taxon>
        <taxon>Enemella</taxon>
    </lineage>
</organism>
<keyword evidence="2" id="KW-1133">Transmembrane helix</keyword>
<sequence>MIDRGLRWMFVVPISVSVFFYLPVVLQEYRRVGALGRVGLLLIAVVQVAVVLGALRFGRSGERTLLARVLGVLCLAGLVLLLVGQPPGVWQIAWWPTTVVNSMLCFVLVFGGRHRWRTGIVLMLACLGVRLVAIVGSGESLRAGLAEGVSGLQLAWTVVLAVEALRAVGATVDASVTDRRRVLLDEELGGVQQRQTRAVERLLHDEVLHTLRVVARPGTIGVDPIREAAARTVALLTRSRQRTDQSLLTGLGELQREVAIRIDTVGQPPELPTPVESAFTGAIREAIRNADRHSGASTVRVHWRSAGPRVEVEISDDGRGFDASGTGGGPGRGGIVGSITEPMADVGGSAEIRSSGEGTRVLLGWRAPTPSTTVLAETWQAMRRGTVIAMIPILVGNVLMLALLAPDLERLAPAILGTLLVSLAGAATGWAIWRGTNPALLAVLAPLACLVGLFLNVLAIPAGTGNAFYFFLAGGVIPVLMPQLVVYPLTVGLAQTAAVWAGIVVAGWWRFGLARTMVAYAGAITAPTLLLAILILRLVVGVYGPRLLAELGRLDAAEVRTHEREVRNRVREARLRRVSQRIVPFLTGVATGRVALGAPTTERRARQLELEVRDEVQFGGPTPALANRLIAVRERGWLLELRLGTRDVAGLEQELLRLLVAFDREPWSDERVVVSNLGELVAVFAGDWVGAPPDARAVRLERGDGFCTLRPTPVGPGLSHDRMTGRGAEDG</sequence>
<feature type="transmembrane region" description="Helical" evidence="2">
    <location>
        <begin position="387"/>
        <end position="405"/>
    </location>
</feature>
<dbReference type="SUPFAM" id="SSF55874">
    <property type="entry name" value="ATPase domain of HSP90 chaperone/DNA topoisomerase II/histidine kinase"/>
    <property type="match status" value="1"/>
</dbReference>
<feature type="region of interest" description="Disordered" evidence="1">
    <location>
        <begin position="711"/>
        <end position="731"/>
    </location>
</feature>
<feature type="compositionally biased region" description="Gly residues" evidence="1">
    <location>
        <begin position="325"/>
        <end position="336"/>
    </location>
</feature>
<reference evidence="3 4" key="1">
    <citation type="submission" date="2017-07" db="EMBL/GenBank/DDBJ databases">
        <title>Draft whole genome sequences of clinical Proprionibacteriaceae strains.</title>
        <authorList>
            <person name="Bernier A.-M."/>
            <person name="Bernard K."/>
            <person name="Domingo M.-C."/>
        </authorList>
    </citation>
    <scope>NUCLEOTIDE SEQUENCE [LARGE SCALE GENOMIC DNA]</scope>
    <source>
        <strain evidence="3 4">NML 030167</strain>
    </source>
</reference>
<feature type="transmembrane region" description="Helical" evidence="2">
    <location>
        <begin position="65"/>
        <end position="86"/>
    </location>
</feature>
<feature type="transmembrane region" description="Helical" evidence="2">
    <location>
        <begin position="493"/>
        <end position="511"/>
    </location>
</feature>
<feature type="transmembrane region" description="Helical" evidence="2">
    <location>
        <begin position="467"/>
        <end position="486"/>
    </location>
</feature>
<proteinExistence type="predicted"/>
<accession>A0A255GJB9</accession>
<dbReference type="OrthoDB" id="3734276at2"/>
<name>A0A255GJB9_9ACTN</name>
<keyword evidence="4" id="KW-1185">Reference proteome</keyword>
<dbReference type="Gene3D" id="3.30.565.10">
    <property type="entry name" value="Histidine kinase-like ATPase, C-terminal domain"/>
    <property type="match status" value="1"/>
</dbReference>
<comment type="caution">
    <text evidence="3">The sequence shown here is derived from an EMBL/GenBank/DDBJ whole genome shotgun (WGS) entry which is preliminary data.</text>
</comment>
<evidence type="ECO:0000256" key="1">
    <source>
        <dbReference type="SAM" id="MobiDB-lite"/>
    </source>
</evidence>
<feature type="transmembrane region" description="Helical" evidence="2">
    <location>
        <begin position="7"/>
        <end position="26"/>
    </location>
</feature>
<gene>
    <name evidence="3" type="ORF">CGZ94_07445</name>
</gene>
<feature type="compositionally biased region" description="Basic and acidic residues" evidence="1">
    <location>
        <begin position="719"/>
        <end position="731"/>
    </location>
</feature>
<feature type="transmembrane region" description="Helical" evidence="2">
    <location>
        <begin position="440"/>
        <end position="461"/>
    </location>
</feature>